<feature type="transmembrane region" description="Helical" evidence="1">
    <location>
        <begin position="20"/>
        <end position="37"/>
    </location>
</feature>
<dbReference type="Pfam" id="PF11141">
    <property type="entry name" value="DUF2914"/>
    <property type="match status" value="1"/>
</dbReference>
<evidence type="ECO:0000259" key="3">
    <source>
        <dbReference type="Pfam" id="PF19346"/>
    </source>
</evidence>
<feature type="transmembrane region" description="Helical" evidence="1">
    <location>
        <begin position="43"/>
        <end position="60"/>
    </location>
</feature>
<feature type="domain" description="DUF5924" evidence="3">
    <location>
        <begin position="1"/>
        <end position="259"/>
    </location>
</feature>
<dbReference type="RefSeq" id="WP_008734298.1">
    <property type="nucleotide sequence ID" value="NZ_CP004387.1"/>
</dbReference>
<feature type="transmembrane region" description="Helical" evidence="1">
    <location>
        <begin position="80"/>
        <end position="103"/>
    </location>
</feature>
<proteinExistence type="predicted"/>
<evidence type="ECO:0000256" key="1">
    <source>
        <dbReference type="SAM" id="Phobius"/>
    </source>
</evidence>
<dbReference type="Proteomes" id="UP000006764">
    <property type="component" value="Chromosome"/>
</dbReference>
<evidence type="ECO:0000259" key="2">
    <source>
        <dbReference type="Pfam" id="PF11141"/>
    </source>
</evidence>
<dbReference type="InterPro" id="IPR022606">
    <property type="entry name" value="DUF2914"/>
</dbReference>
<name>A0A0B4XJA2_9GAMM</name>
<dbReference type="InterPro" id="IPR045968">
    <property type="entry name" value="DUF5924"/>
</dbReference>
<dbReference type="AlphaFoldDB" id="A0A0B4XJA2"/>
<dbReference type="PIRSF" id="PIRSF029727">
    <property type="entry name" value="UCP029727"/>
    <property type="match status" value="1"/>
</dbReference>
<dbReference type="EMBL" id="CP004387">
    <property type="protein sequence ID" value="AJD46472.1"/>
    <property type="molecule type" value="Genomic_DNA"/>
</dbReference>
<keyword evidence="1" id="KW-0472">Membrane</keyword>
<keyword evidence="1" id="KW-1133">Transmembrane helix</keyword>
<gene>
    <name evidence="4" type="ORF">S7S_00240</name>
</gene>
<feature type="domain" description="DUF2914" evidence="2">
    <location>
        <begin position="271"/>
        <end position="335"/>
    </location>
</feature>
<reference evidence="4 5" key="1">
    <citation type="journal article" date="2012" name="J. Bacteriol.">
        <title>Genome sequence of an alkane-degrading bacterium, Alcanivorax pacificus type strain W11-5, isolated from deep sea sediment.</title>
        <authorList>
            <person name="Lai Q."/>
            <person name="Shao Z."/>
        </authorList>
    </citation>
    <scope>NUCLEOTIDE SEQUENCE [LARGE SCALE GENOMIC DNA]</scope>
    <source>
        <strain evidence="4 5">W11-5</strain>
    </source>
</reference>
<dbReference type="KEGG" id="apac:S7S_00240"/>
<dbReference type="InterPro" id="IPR016937">
    <property type="entry name" value="UCP029727"/>
</dbReference>
<protein>
    <recommendedName>
        <fullName evidence="6">DUF2914 domain-containing protein</fullName>
    </recommendedName>
</protein>
<feature type="transmembrane region" description="Helical" evidence="1">
    <location>
        <begin position="198"/>
        <end position="217"/>
    </location>
</feature>
<accession>A0A0B4XJA2</accession>
<feature type="transmembrane region" description="Helical" evidence="1">
    <location>
        <begin position="109"/>
        <end position="130"/>
    </location>
</feature>
<sequence length="337" mass="38060">MQRLKSLILWLIDMARRHPGLIALFGFVSGVASLVLVERKESLAQMIAILMLVSWVWLTLENVLRRGIAARFGVQLPPPVLAFLTQMVHQESLFFVLPFFMLATTWDSGQLVFTGLLMAAALISVVDPLYYKWLARRRWQYLAFHSLTLFAVLLTALPILLHLTTAESYKLATLITAVLSFPSLAQTVPLGRWWRAPLVGLMMLSLGALVYLVHTWIPPATLRLTEVAVTTELNNGERTPGERLARLDSATLRNNGLFAYTAIRAPRGLNERIYHVWYQDGAEVDRIPLDIRGGRQQGYRAWTHKRNFPAAPAGRWRVRVITEGGQLIGVLRFQVTP</sequence>
<keyword evidence="1" id="KW-0812">Transmembrane</keyword>
<organism evidence="4 5">
    <name type="scientific">Isoalcanivorax pacificus W11-5</name>
    <dbReference type="NCBI Taxonomy" id="391936"/>
    <lineage>
        <taxon>Bacteria</taxon>
        <taxon>Pseudomonadati</taxon>
        <taxon>Pseudomonadota</taxon>
        <taxon>Gammaproteobacteria</taxon>
        <taxon>Oceanospirillales</taxon>
        <taxon>Alcanivoracaceae</taxon>
        <taxon>Isoalcanivorax</taxon>
    </lineage>
</organism>
<evidence type="ECO:0000313" key="4">
    <source>
        <dbReference type="EMBL" id="AJD46472.1"/>
    </source>
</evidence>
<dbReference type="Pfam" id="PF19346">
    <property type="entry name" value="DUF5924"/>
    <property type="match status" value="1"/>
</dbReference>
<dbReference type="HOGENOM" id="CLU_048549_0_0_6"/>
<dbReference type="STRING" id="391936.S7S_00240"/>
<dbReference type="OrthoDB" id="6934181at2"/>
<keyword evidence="5" id="KW-1185">Reference proteome</keyword>
<evidence type="ECO:0008006" key="6">
    <source>
        <dbReference type="Google" id="ProtNLM"/>
    </source>
</evidence>
<feature type="transmembrane region" description="Helical" evidence="1">
    <location>
        <begin position="142"/>
        <end position="163"/>
    </location>
</feature>
<evidence type="ECO:0000313" key="5">
    <source>
        <dbReference type="Proteomes" id="UP000006764"/>
    </source>
</evidence>